<sequence length="72" mass="8599">EEAVTSFTNAIEINKEIAEYYYKRGASYYNLNLIDKAEKDYREACALGEYDGCIRAEDMYEYRMKKMKEEKK</sequence>
<accession>A0A9D8PPF3</accession>
<dbReference type="SUPFAM" id="SSF48452">
    <property type="entry name" value="TPR-like"/>
    <property type="match status" value="1"/>
</dbReference>
<comment type="caution">
    <text evidence="2">The sequence shown here is derived from an EMBL/GenBank/DDBJ whole genome shotgun (WGS) entry which is preliminary data.</text>
</comment>
<evidence type="ECO:0000313" key="3">
    <source>
        <dbReference type="Proteomes" id="UP000809273"/>
    </source>
</evidence>
<reference evidence="2" key="2">
    <citation type="submission" date="2021-01" db="EMBL/GenBank/DDBJ databases">
        <authorList>
            <person name="Hahn C.R."/>
            <person name="Youssef N.H."/>
            <person name="Elshahed M."/>
        </authorList>
    </citation>
    <scope>NUCLEOTIDE SEQUENCE</scope>
    <source>
        <strain evidence="2">Zod_Metabat.24</strain>
    </source>
</reference>
<feature type="repeat" description="TPR" evidence="1">
    <location>
        <begin position="18"/>
        <end position="51"/>
    </location>
</feature>
<dbReference type="InterPro" id="IPR011990">
    <property type="entry name" value="TPR-like_helical_dom_sf"/>
</dbReference>
<name>A0A9D8PPF3_9DELT</name>
<keyword evidence="1" id="KW-0802">TPR repeat</keyword>
<dbReference type="PROSITE" id="PS50005">
    <property type="entry name" value="TPR"/>
    <property type="match status" value="1"/>
</dbReference>
<dbReference type="Proteomes" id="UP000809273">
    <property type="component" value="Unassembled WGS sequence"/>
</dbReference>
<proteinExistence type="predicted"/>
<reference evidence="2" key="1">
    <citation type="journal article" date="2021" name="Environ. Microbiol.">
        <title>Genomic characterization of three novel Desulfobacterota classes expand the metabolic and phylogenetic diversity of the phylum.</title>
        <authorList>
            <person name="Murphy C.L."/>
            <person name="Biggerstaff J."/>
            <person name="Eichhorn A."/>
            <person name="Ewing E."/>
            <person name="Shahan R."/>
            <person name="Soriano D."/>
            <person name="Stewart S."/>
            <person name="VanMol K."/>
            <person name="Walker R."/>
            <person name="Walters P."/>
            <person name="Elshahed M.S."/>
            <person name="Youssef N.H."/>
        </authorList>
    </citation>
    <scope>NUCLEOTIDE SEQUENCE</scope>
    <source>
        <strain evidence="2">Zod_Metabat.24</strain>
    </source>
</reference>
<organism evidence="2 3">
    <name type="scientific">Candidatus Zymogenus saltonus</name>
    <dbReference type="NCBI Taxonomy" id="2844893"/>
    <lineage>
        <taxon>Bacteria</taxon>
        <taxon>Deltaproteobacteria</taxon>
        <taxon>Candidatus Zymogenia</taxon>
        <taxon>Candidatus Zymogeniales</taxon>
        <taxon>Candidatus Zymogenaceae</taxon>
        <taxon>Candidatus Zymogenus</taxon>
    </lineage>
</organism>
<dbReference type="InterPro" id="IPR019734">
    <property type="entry name" value="TPR_rpt"/>
</dbReference>
<dbReference type="EMBL" id="JAFGIX010000048">
    <property type="protein sequence ID" value="MBN1573408.1"/>
    <property type="molecule type" value="Genomic_DNA"/>
</dbReference>
<dbReference type="Pfam" id="PF13414">
    <property type="entry name" value="TPR_11"/>
    <property type="match status" value="1"/>
</dbReference>
<dbReference type="AlphaFoldDB" id="A0A9D8PPF3"/>
<evidence type="ECO:0000256" key="1">
    <source>
        <dbReference type="PROSITE-ProRule" id="PRU00339"/>
    </source>
</evidence>
<gene>
    <name evidence="2" type="ORF">JW984_09465</name>
</gene>
<protein>
    <submittedName>
        <fullName evidence="2">Tetratricopeptide repeat protein</fullName>
    </submittedName>
</protein>
<dbReference type="Gene3D" id="1.25.40.10">
    <property type="entry name" value="Tetratricopeptide repeat domain"/>
    <property type="match status" value="1"/>
</dbReference>
<feature type="non-terminal residue" evidence="2">
    <location>
        <position position="1"/>
    </location>
</feature>
<evidence type="ECO:0000313" key="2">
    <source>
        <dbReference type="EMBL" id="MBN1573408.1"/>
    </source>
</evidence>